<dbReference type="GO" id="GO:0005634">
    <property type="term" value="C:nucleus"/>
    <property type="evidence" value="ECO:0007669"/>
    <property type="project" value="UniProtKB-SubCell"/>
</dbReference>
<dbReference type="InterPro" id="IPR002652">
    <property type="entry name" value="Importin-a_IBB"/>
</dbReference>
<dbReference type="InterPro" id="IPR000225">
    <property type="entry name" value="Armadillo"/>
</dbReference>
<keyword evidence="12" id="KW-1185">Reference proteome</keyword>
<evidence type="ECO:0000256" key="8">
    <source>
        <dbReference type="PROSITE-ProRule" id="PRU00259"/>
    </source>
</evidence>
<comment type="subunit">
    <text evidence="7">Forms a complex with importin subunit beta-1.</text>
</comment>
<evidence type="ECO:0000259" key="10">
    <source>
        <dbReference type="PROSITE" id="PS51214"/>
    </source>
</evidence>
<dbReference type="GO" id="GO:0061608">
    <property type="term" value="F:nuclear import signal receptor activity"/>
    <property type="evidence" value="ECO:0007669"/>
    <property type="project" value="InterPro"/>
</dbReference>
<dbReference type="InterPro" id="IPR032413">
    <property type="entry name" value="Arm_3"/>
</dbReference>
<dbReference type="Pfam" id="PF00514">
    <property type="entry name" value="Arm"/>
    <property type="match status" value="8"/>
</dbReference>
<evidence type="ECO:0000256" key="5">
    <source>
        <dbReference type="ARBA" id="ARBA00022927"/>
    </source>
</evidence>
<keyword evidence="5 7" id="KW-0653">Protein transport</keyword>
<evidence type="ECO:0000256" key="6">
    <source>
        <dbReference type="ARBA" id="ARBA00023242"/>
    </source>
</evidence>
<comment type="similarity">
    <text evidence="2 7">Belongs to the importin alpha family.</text>
</comment>
<feature type="repeat" description="ARM" evidence="8">
    <location>
        <begin position="164"/>
        <end position="206"/>
    </location>
</feature>
<comment type="caution">
    <text evidence="11">The sequence shown here is derived from an EMBL/GenBank/DDBJ whole genome shotgun (WGS) entry which is preliminary data.</text>
</comment>
<dbReference type="PIRSF" id="PIRSF005673">
    <property type="entry name" value="Importin_alpha"/>
    <property type="match status" value="1"/>
</dbReference>
<evidence type="ECO:0000256" key="9">
    <source>
        <dbReference type="SAM" id="MobiDB-lite"/>
    </source>
</evidence>
<evidence type="ECO:0000256" key="3">
    <source>
        <dbReference type="ARBA" id="ARBA00022448"/>
    </source>
</evidence>
<evidence type="ECO:0000256" key="7">
    <source>
        <dbReference type="PIRNR" id="PIRNR005673"/>
    </source>
</evidence>
<comment type="function">
    <text evidence="7">Binds to conventional NLS motifs.</text>
</comment>
<dbReference type="PROSITE" id="PS50176">
    <property type="entry name" value="ARM_REPEAT"/>
    <property type="match status" value="3"/>
</dbReference>
<evidence type="ECO:0000256" key="1">
    <source>
        <dbReference type="ARBA" id="ARBA00004123"/>
    </source>
</evidence>
<dbReference type="Pfam" id="PF16186">
    <property type="entry name" value="Arm_3"/>
    <property type="match status" value="1"/>
</dbReference>
<evidence type="ECO:0000313" key="11">
    <source>
        <dbReference type="EMBL" id="KAG7653640.1"/>
    </source>
</evidence>
<name>A0A8T2H2K0_ARASU</name>
<reference evidence="11 12" key="1">
    <citation type="submission" date="2020-12" db="EMBL/GenBank/DDBJ databases">
        <title>Concerted genomic and epigenomic changes stabilize Arabidopsis allopolyploids.</title>
        <authorList>
            <person name="Chen Z."/>
        </authorList>
    </citation>
    <scope>NUCLEOTIDE SEQUENCE [LARGE SCALE GENOMIC DNA]</scope>
    <source>
        <strain evidence="11">As9502</strain>
        <tissue evidence="11">Leaf</tissue>
    </source>
</reference>
<feature type="repeat" description="ARM" evidence="8">
    <location>
        <begin position="332"/>
        <end position="375"/>
    </location>
</feature>
<accession>A0A8T2H2K0</accession>
<dbReference type="FunFam" id="1.20.5.690:FF:000002">
    <property type="entry name" value="Importin subunit alpha"/>
    <property type="match status" value="1"/>
</dbReference>
<dbReference type="InterPro" id="IPR024931">
    <property type="entry name" value="Importin_alpha"/>
</dbReference>
<dbReference type="FunFam" id="1.25.10.10:FF:000040">
    <property type="entry name" value="Importin subunit alpha"/>
    <property type="match status" value="1"/>
</dbReference>
<keyword evidence="6" id="KW-0539">Nucleus</keyword>
<dbReference type="GO" id="GO:0006606">
    <property type="term" value="P:protein import into nucleus"/>
    <property type="evidence" value="ECO:0007669"/>
    <property type="project" value="InterPro"/>
</dbReference>
<evidence type="ECO:0000256" key="4">
    <source>
        <dbReference type="ARBA" id="ARBA00022737"/>
    </source>
</evidence>
<keyword evidence="4" id="KW-0677">Repeat</keyword>
<dbReference type="EMBL" id="JAEFBJ010000001">
    <property type="protein sequence ID" value="KAG7653640.1"/>
    <property type="molecule type" value="Genomic_DNA"/>
</dbReference>
<dbReference type="OrthoDB" id="29145at2759"/>
<gene>
    <name evidence="11" type="ORF">ISN44_As01g008810</name>
</gene>
<feature type="region of interest" description="Disordered" evidence="9">
    <location>
        <begin position="514"/>
        <end position="538"/>
    </location>
</feature>
<dbReference type="AlphaFoldDB" id="A0A8T2H2K0"/>
<dbReference type="SMART" id="SM00185">
    <property type="entry name" value="ARM"/>
    <property type="match status" value="8"/>
</dbReference>
<dbReference type="PANTHER" id="PTHR23316">
    <property type="entry name" value="IMPORTIN ALPHA"/>
    <property type="match status" value="1"/>
</dbReference>
<protein>
    <recommendedName>
        <fullName evidence="7">Importin subunit alpha</fullName>
    </recommendedName>
</protein>
<feature type="repeat" description="ARM" evidence="8">
    <location>
        <begin position="121"/>
        <end position="164"/>
    </location>
</feature>
<evidence type="ECO:0000313" key="12">
    <source>
        <dbReference type="Proteomes" id="UP000694251"/>
    </source>
</evidence>
<sequence length="538" mass="59390">MSLRPSTRAELRKKIYKTGVDADEARRRREDNLVEIRKNKREDSLLKKRREGMMLQQQPLGAGLDGPQNAAAVEKRLEGIPMMVQGVYSDDPQAQLEATTQFRKLLSIERSPPIDEVIKAGVVPRFVEFLGRQDHPQLQFEAAWALTNVASGTSDHTRVVIEQGAVPIFVQLLSSASDDVREQAVWALGNVAGDSPNCRNLVLNYGALEPLLAQLNENSKLSMLRNATWTLSNFCRGKPPTPFEQVKPALPVLRQLIYLNDEEVLTDACWALSYLSDGPNDKIQAVIQAGVCPRLVELLGHQSPTVLIPALRTVGNIVTGDDSQTQFIIDSGVLPHLYNLLTQNHKKSIKKEACWTISNITAGNKVQIEAVVAAGIILPLVHLLQNAEFDIKKEAAWAISNATSGGSHEQIQYLVTQGCIKPLCDLLICPDPRIVTVCLEGLENILKVGEADKEMGLNGGVNLYAQIIEESDGLDKIENLQSHDNNEIYEKAVKILERYWAEEEEEQILQDGGNENSQQAFNFGNNQPAAPPGGFKFG</sequence>
<proteinExistence type="inferred from homology"/>
<comment type="subcellular location">
    <subcellularLocation>
        <location evidence="1">Nucleus</location>
    </subcellularLocation>
</comment>
<dbReference type="PROSITE" id="PS51214">
    <property type="entry name" value="IBB"/>
    <property type="match status" value="1"/>
</dbReference>
<organism evidence="11 12">
    <name type="scientific">Arabidopsis suecica</name>
    <name type="common">Swedish thale-cress</name>
    <name type="synonym">Cardaminopsis suecica</name>
    <dbReference type="NCBI Taxonomy" id="45249"/>
    <lineage>
        <taxon>Eukaryota</taxon>
        <taxon>Viridiplantae</taxon>
        <taxon>Streptophyta</taxon>
        <taxon>Embryophyta</taxon>
        <taxon>Tracheophyta</taxon>
        <taxon>Spermatophyta</taxon>
        <taxon>Magnoliopsida</taxon>
        <taxon>eudicotyledons</taxon>
        <taxon>Gunneridae</taxon>
        <taxon>Pentapetalae</taxon>
        <taxon>rosids</taxon>
        <taxon>malvids</taxon>
        <taxon>Brassicales</taxon>
        <taxon>Brassicaceae</taxon>
        <taxon>Camelineae</taxon>
        <taxon>Arabidopsis</taxon>
    </lineage>
</organism>
<feature type="domain" description="IBB" evidence="10">
    <location>
        <begin position="1"/>
        <end position="58"/>
    </location>
</feature>
<keyword evidence="3 7" id="KW-0813">Transport</keyword>
<feature type="compositionally biased region" description="Polar residues" evidence="9">
    <location>
        <begin position="514"/>
        <end position="528"/>
    </location>
</feature>
<dbReference type="Pfam" id="PF01749">
    <property type="entry name" value="IBB"/>
    <property type="match status" value="1"/>
</dbReference>
<evidence type="ECO:0000256" key="2">
    <source>
        <dbReference type="ARBA" id="ARBA00010394"/>
    </source>
</evidence>
<dbReference type="Proteomes" id="UP000694251">
    <property type="component" value="Chromosome 1"/>
</dbReference>